<dbReference type="Gene3D" id="3.40.50.300">
    <property type="entry name" value="P-loop containing nucleotide triphosphate hydrolases"/>
    <property type="match status" value="1"/>
</dbReference>
<keyword evidence="2" id="KW-1185">Reference proteome</keyword>
<accession>A0ABX3FHW4</accession>
<protein>
    <recommendedName>
        <fullName evidence="3">Helicase HerA central domain-containing protein</fullName>
    </recommendedName>
</protein>
<proteinExistence type="predicted"/>
<organism evidence="1 2">
    <name type="scientific">Vibrio panuliri</name>
    <dbReference type="NCBI Taxonomy" id="1381081"/>
    <lineage>
        <taxon>Bacteria</taxon>
        <taxon>Pseudomonadati</taxon>
        <taxon>Pseudomonadota</taxon>
        <taxon>Gammaproteobacteria</taxon>
        <taxon>Vibrionales</taxon>
        <taxon>Vibrionaceae</taxon>
        <taxon>Vibrio</taxon>
    </lineage>
</organism>
<dbReference type="EMBL" id="MJMH01000173">
    <property type="protein sequence ID" value="OLQ91440.1"/>
    <property type="molecule type" value="Genomic_DNA"/>
</dbReference>
<sequence length="253" mass="27719">MAKKAKPSPLRFPNPVNSNASLDPKHTIYVAGTGGGKTSAIFHMDTIPKKSQVVIFDPYSGYVGKKLKGQLVVGTSSRMLFVKSLVTARKQGKPFKLAYLPLQGACAEELEFFSAAVWSVGNGRSCELHTVIEELASCIDTAGKLQGKPGELLRGGRQFGIVVHTLFQKPQEVPKTVTDQSDTWWIGKLNSGRDINWMVNQRDIDERLLASLISAKQNMKLIGKPIAEYLISDDIGQAQKAAFHCVTGQKYAR</sequence>
<dbReference type="InterPro" id="IPR027417">
    <property type="entry name" value="P-loop_NTPase"/>
</dbReference>
<evidence type="ECO:0000313" key="2">
    <source>
        <dbReference type="Proteomes" id="UP000186039"/>
    </source>
</evidence>
<dbReference type="Proteomes" id="UP000186039">
    <property type="component" value="Unassembled WGS sequence"/>
</dbReference>
<name>A0ABX3FHW4_9VIBR</name>
<gene>
    <name evidence="1" type="ORF">BIY20_01120</name>
</gene>
<dbReference type="SUPFAM" id="SSF52540">
    <property type="entry name" value="P-loop containing nucleoside triphosphate hydrolases"/>
    <property type="match status" value="1"/>
</dbReference>
<evidence type="ECO:0008006" key="3">
    <source>
        <dbReference type="Google" id="ProtNLM"/>
    </source>
</evidence>
<reference evidence="1 2" key="1">
    <citation type="submission" date="2016-09" db="EMBL/GenBank/DDBJ databases">
        <title>Genomic Taxonomy of the Vibrionaceae.</title>
        <authorList>
            <person name="Gonzalez-Castillo A."/>
            <person name="Gomez-Gil B."/>
            <person name="Enciso-Ibarra K."/>
        </authorList>
    </citation>
    <scope>NUCLEOTIDE SEQUENCE [LARGE SCALE GENOMIC DNA]</scope>
    <source>
        <strain evidence="1 2">CAIM 1902</strain>
    </source>
</reference>
<comment type="caution">
    <text evidence="1">The sequence shown here is derived from an EMBL/GenBank/DDBJ whole genome shotgun (WGS) entry which is preliminary data.</text>
</comment>
<evidence type="ECO:0000313" key="1">
    <source>
        <dbReference type="EMBL" id="OLQ91440.1"/>
    </source>
</evidence>
<dbReference type="RefSeq" id="WP_075715177.1">
    <property type="nucleotide sequence ID" value="NZ_AP019655.1"/>
</dbReference>